<comment type="subcellular location">
    <subcellularLocation>
        <location evidence="1 9">Cytoplasm</location>
    </subcellularLocation>
</comment>
<organism evidence="12 13">
    <name type="scientific">Sphingomonas panacis</name>
    <dbReference type="NCBI Taxonomy" id="1560345"/>
    <lineage>
        <taxon>Bacteria</taxon>
        <taxon>Pseudomonadati</taxon>
        <taxon>Pseudomonadota</taxon>
        <taxon>Alphaproteobacteria</taxon>
        <taxon>Sphingomonadales</taxon>
        <taxon>Sphingomonadaceae</taxon>
        <taxon>Sphingomonas</taxon>
    </lineage>
</organism>
<evidence type="ECO:0000256" key="9">
    <source>
        <dbReference type="HAMAP-Rule" id="MF_00365"/>
    </source>
</evidence>
<dbReference type="GO" id="GO:0005524">
    <property type="term" value="F:ATP binding"/>
    <property type="evidence" value="ECO:0007669"/>
    <property type="project" value="UniProtKB-UniRule"/>
</dbReference>
<dbReference type="InterPro" id="IPR027417">
    <property type="entry name" value="P-loop_NTPase"/>
</dbReference>
<dbReference type="OrthoDB" id="9803889at2"/>
<dbReference type="GO" id="GO:0006302">
    <property type="term" value="P:double-strand break repair"/>
    <property type="evidence" value="ECO:0007669"/>
    <property type="project" value="TreeGrafter"/>
</dbReference>
<evidence type="ECO:0000256" key="6">
    <source>
        <dbReference type="ARBA" id="ARBA00022741"/>
    </source>
</evidence>
<evidence type="ECO:0000256" key="2">
    <source>
        <dbReference type="ARBA" id="ARBA00008016"/>
    </source>
</evidence>
<evidence type="ECO:0000256" key="3">
    <source>
        <dbReference type="ARBA" id="ARBA00020170"/>
    </source>
</evidence>
<keyword evidence="6 9" id="KW-0547">Nucleotide-binding</keyword>
<dbReference type="Gene3D" id="3.40.50.300">
    <property type="entry name" value="P-loop containing nucleotide triphosphate hydrolases"/>
    <property type="match status" value="1"/>
</dbReference>
<feature type="binding site" evidence="9">
    <location>
        <begin position="29"/>
        <end position="36"/>
    </location>
    <ligand>
        <name>ATP</name>
        <dbReference type="ChEBI" id="CHEBI:30616"/>
    </ligand>
</feature>
<evidence type="ECO:0000259" key="11">
    <source>
        <dbReference type="Pfam" id="PF02463"/>
    </source>
</evidence>
<evidence type="ECO:0000256" key="10">
    <source>
        <dbReference type="SAM" id="MobiDB-lite"/>
    </source>
</evidence>
<dbReference type="KEGG" id="span:AWL63_05220"/>
<dbReference type="InterPro" id="IPR018078">
    <property type="entry name" value="DNA-binding_RecF_CS"/>
</dbReference>
<dbReference type="GO" id="GO:0003697">
    <property type="term" value="F:single-stranded DNA binding"/>
    <property type="evidence" value="ECO:0007669"/>
    <property type="project" value="UniProtKB-UniRule"/>
</dbReference>
<dbReference type="GO" id="GO:0005737">
    <property type="term" value="C:cytoplasm"/>
    <property type="evidence" value="ECO:0007669"/>
    <property type="project" value="UniProtKB-SubCell"/>
</dbReference>
<accession>A0A1B3ZGJ3</accession>
<evidence type="ECO:0000256" key="5">
    <source>
        <dbReference type="ARBA" id="ARBA00022705"/>
    </source>
</evidence>
<dbReference type="HAMAP" id="MF_00365">
    <property type="entry name" value="RecF"/>
    <property type="match status" value="1"/>
</dbReference>
<dbReference type="PROSITE" id="PS00618">
    <property type="entry name" value="RECF_2"/>
    <property type="match status" value="1"/>
</dbReference>
<evidence type="ECO:0000313" key="13">
    <source>
        <dbReference type="Proteomes" id="UP000094256"/>
    </source>
</evidence>
<dbReference type="AlphaFoldDB" id="A0A1B3ZGJ3"/>
<dbReference type="STRING" id="1560345.AWL63_05220"/>
<evidence type="ECO:0000256" key="8">
    <source>
        <dbReference type="ARBA" id="ARBA00023125"/>
    </source>
</evidence>
<keyword evidence="13" id="KW-1185">Reference proteome</keyword>
<dbReference type="Pfam" id="PF02463">
    <property type="entry name" value="SMC_N"/>
    <property type="match status" value="1"/>
</dbReference>
<evidence type="ECO:0000256" key="7">
    <source>
        <dbReference type="ARBA" id="ARBA00022840"/>
    </source>
</evidence>
<comment type="function">
    <text evidence="9">The RecF protein is involved in DNA metabolism; it is required for DNA replication and normal SOS inducibility. RecF binds preferentially to single-stranded, linear DNA. It also seems to bind ATP.</text>
</comment>
<feature type="domain" description="RecF/RecN/SMC N-terminal" evidence="11">
    <location>
        <begin position="1"/>
        <end position="361"/>
    </location>
</feature>
<dbReference type="GO" id="GO:0009432">
    <property type="term" value="P:SOS response"/>
    <property type="evidence" value="ECO:0007669"/>
    <property type="project" value="UniProtKB-UniRule"/>
</dbReference>
<dbReference type="Gene3D" id="1.20.1050.90">
    <property type="entry name" value="RecF/RecN/SMC, N-terminal domain"/>
    <property type="match status" value="1"/>
</dbReference>
<reference evidence="12 13" key="1">
    <citation type="submission" date="2016-01" db="EMBL/GenBank/DDBJ databases">
        <title>Complete genome and mega plasmid sequence of Sphingomonas panacis DCY99 elicits systemic resistance in rice to Xanthomonas oryzae.</title>
        <authorList>
            <person name="Kim Y.J."/>
            <person name="Yang D.C."/>
            <person name="Sing P."/>
        </authorList>
    </citation>
    <scope>NUCLEOTIDE SEQUENCE [LARGE SCALE GENOMIC DNA]</scope>
    <source>
        <strain evidence="12 13">DCY99</strain>
    </source>
</reference>
<dbReference type="InterPro" id="IPR003395">
    <property type="entry name" value="RecF/RecN/SMC_N"/>
</dbReference>
<dbReference type="PANTHER" id="PTHR32182">
    <property type="entry name" value="DNA REPLICATION AND REPAIR PROTEIN RECF"/>
    <property type="match status" value="1"/>
</dbReference>
<sequence length="389" mass="40513">MLSRLVLTDFRNHADLTLTPGAGFVVLTGENGAGKTNVIEAVSLLAPGRGLRSAPLGEMARQGGKGGFGVAAVLETTQSPSRLREGLGEGLSPGGALRGQAPPQPLPQAGGEVQIATGALATAPERRIVRIQGAGAAATALAEWLTVLWLTPAMDRLFVEPASERRRFLDRLTLALAPGHAVHSNRYDAAMRARNRLLGEAAEGAALDLDWIAALEVQMAEHGAAIDAARRETVAALGLRLAEQPEGPFARAGLMLEGWTGAGDTLAADLAAGRRRDMAAGRTLVGPHRTDLAVSHLGKAQPAALCSTGEQKALLLGIVLAHAGLVAERTGRHPVLLLDEVAAHLDPRRRAALFTALAGKGQVWMTGTEAALFAELRGEASHVALPLPR</sequence>
<dbReference type="InterPro" id="IPR001238">
    <property type="entry name" value="DNA-binding_RecF"/>
</dbReference>
<dbReference type="InterPro" id="IPR042174">
    <property type="entry name" value="RecF_2"/>
</dbReference>
<gene>
    <name evidence="9" type="primary">recF</name>
    <name evidence="12" type="ORF">AWL63_05220</name>
</gene>
<evidence type="ECO:0000313" key="12">
    <source>
        <dbReference type="EMBL" id="AOH86543.1"/>
    </source>
</evidence>
<dbReference type="PROSITE" id="PS00617">
    <property type="entry name" value="RECF_1"/>
    <property type="match status" value="1"/>
</dbReference>
<evidence type="ECO:0000256" key="4">
    <source>
        <dbReference type="ARBA" id="ARBA00022490"/>
    </source>
</evidence>
<protein>
    <recommendedName>
        <fullName evidence="3 9">DNA replication and repair protein RecF</fullName>
    </recommendedName>
</protein>
<evidence type="ECO:0000256" key="1">
    <source>
        <dbReference type="ARBA" id="ARBA00004496"/>
    </source>
</evidence>
<feature type="compositionally biased region" description="Gly residues" evidence="10">
    <location>
        <begin position="88"/>
        <end position="97"/>
    </location>
</feature>
<dbReference type="EMBL" id="CP014168">
    <property type="protein sequence ID" value="AOH86543.1"/>
    <property type="molecule type" value="Genomic_DNA"/>
</dbReference>
<keyword evidence="9" id="KW-0742">SOS response</keyword>
<keyword evidence="9" id="KW-0227">DNA damage</keyword>
<keyword evidence="4 9" id="KW-0963">Cytoplasm</keyword>
<proteinExistence type="inferred from homology"/>
<dbReference type="PANTHER" id="PTHR32182:SF0">
    <property type="entry name" value="DNA REPLICATION AND REPAIR PROTEIN RECF"/>
    <property type="match status" value="1"/>
</dbReference>
<feature type="region of interest" description="Disordered" evidence="10">
    <location>
        <begin position="82"/>
        <end position="110"/>
    </location>
</feature>
<comment type="similarity">
    <text evidence="2 9">Belongs to the RecF family.</text>
</comment>
<keyword evidence="9" id="KW-0234">DNA repair</keyword>
<dbReference type="GO" id="GO:0000731">
    <property type="term" value="P:DNA synthesis involved in DNA repair"/>
    <property type="evidence" value="ECO:0007669"/>
    <property type="project" value="TreeGrafter"/>
</dbReference>
<keyword evidence="7 9" id="KW-0067">ATP-binding</keyword>
<dbReference type="GO" id="GO:0006260">
    <property type="term" value="P:DNA replication"/>
    <property type="evidence" value="ECO:0007669"/>
    <property type="project" value="UniProtKB-UniRule"/>
</dbReference>
<dbReference type="SUPFAM" id="SSF52540">
    <property type="entry name" value="P-loop containing nucleoside triphosphate hydrolases"/>
    <property type="match status" value="1"/>
</dbReference>
<dbReference type="Proteomes" id="UP000094256">
    <property type="component" value="Chromosome"/>
</dbReference>
<dbReference type="RefSeq" id="WP_069207063.1">
    <property type="nucleotide sequence ID" value="NZ_CP014168.1"/>
</dbReference>
<keyword evidence="8 9" id="KW-0238">DNA-binding</keyword>
<keyword evidence="5 9" id="KW-0235">DNA replication</keyword>
<name>A0A1B3ZGJ3_9SPHN</name>